<evidence type="ECO:0000256" key="1">
    <source>
        <dbReference type="SAM" id="MobiDB-lite"/>
    </source>
</evidence>
<dbReference type="Proteomes" id="UP000004508">
    <property type="component" value="Unassembled WGS sequence"/>
</dbReference>
<dbReference type="STRING" id="485913.Krac_1620"/>
<evidence type="ECO:0000313" key="3">
    <source>
        <dbReference type="Proteomes" id="UP000004508"/>
    </source>
</evidence>
<dbReference type="AlphaFoldDB" id="D6U2K9"/>
<dbReference type="SUPFAM" id="SSF52540">
    <property type="entry name" value="P-loop containing nucleoside triphosphate hydrolases"/>
    <property type="match status" value="1"/>
</dbReference>
<comment type="caution">
    <text evidence="2">The sequence shown here is derived from an EMBL/GenBank/DDBJ whole genome shotgun (WGS) entry which is preliminary data.</text>
</comment>
<protein>
    <recommendedName>
        <fullName evidence="4">Cytidylate kinase</fullName>
    </recommendedName>
</protein>
<evidence type="ECO:0008006" key="4">
    <source>
        <dbReference type="Google" id="ProtNLM"/>
    </source>
</evidence>
<reference evidence="2 3" key="1">
    <citation type="journal article" date="2011" name="Stand. Genomic Sci.">
        <title>Non-contiguous finished genome sequence and contextual data of the filamentous soil bacterium Ktedonobacter racemifer type strain (SOSP1-21).</title>
        <authorList>
            <person name="Chang Y.J."/>
            <person name="Land M."/>
            <person name="Hauser L."/>
            <person name="Chertkov O."/>
            <person name="Del Rio T.G."/>
            <person name="Nolan M."/>
            <person name="Copeland A."/>
            <person name="Tice H."/>
            <person name="Cheng J.F."/>
            <person name="Lucas S."/>
            <person name="Han C."/>
            <person name="Goodwin L."/>
            <person name="Pitluck S."/>
            <person name="Ivanova N."/>
            <person name="Ovchinikova G."/>
            <person name="Pati A."/>
            <person name="Chen A."/>
            <person name="Palaniappan K."/>
            <person name="Mavromatis K."/>
            <person name="Liolios K."/>
            <person name="Brettin T."/>
            <person name="Fiebig A."/>
            <person name="Rohde M."/>
            <person name="Abt B."/>
            <person name="Goker M."/>
            <person name="Detter J.C."/>
            <person name="Woyke T."/>
            <person name="Bristow J."/>
            <person name="Eisen J.A."/>
            <person name="Markowitz V."/>
            <person name="Hugenholtz P."/>
            <person name="Kyrpides N.C."/>
            <person name="Klenk H.P."/>
            <person name="Lapidus A."/>
        </authorList>
    </citation>
    <scope>NUCLEOTIDE SEQUENCE [LARGE SCALE GENOMIC DNA]</scope>
    <source>
        <strain evidence="3">DSM 44963</strain>
    </source>
</reference>
<dbReference type="InterPro" id="IPR027417">
    <property type="entry name" value="P-loop_NTPase"/>
</dbReference>
<organism evidence="2 3">
    <name type="scientific">Ktedonobacter racemifer DSM 44963</name>
    <dbReference type="NCBI Taxonomy" id="485913"/>
    <lineage>
        <taxon>Bacteria</taxon>
        <taxon>Bacillati</taxon>
        <taxon>Chloroflexota</taxon>
        <taxon>Ktedonobacteria</taxon>
        <taxon>Ktedonobacterales</taxon>
        <taxon>Ktedonobacteraceae</taxon>
        <taxon>Ktedonobacter</taxon>
    </lineage>
</organism>
<gene>
    <name evidence="2" type="ORF">Krac_1620</name>
</gene>
<accession>D6U2K9</accession>
<feature type="region of interest" description="Disordered" evidence="1">
    <location>
        <begin position="228"/>
        <end position="251"/>
    </location>
</feature>
<dbReference type="RefSeq" id="WP_007918079.1">
    <property type="nucleotide sequence ID" value="NZ_ADVG01000004.1"/>
</dbReference>
<dbReference type="Gene3D" id="3.40.50.300">
    <property type="entry name" value="P-loop containing nucleotide triphosphate hydrolases"/>
    <property type="match status" value="1"/>
</dbReference>
<sequence length="251" mass="27711">MMSERNDHQLEQMCAVTISREYGSGGGEIAKRLATRLGWQLIDHDIVWRVAREMNVSEGESRALDEQTESLLVRILNAMQGVDAPFMAATSSLDSIAVSPRAYREALTKVVDAAAARGHVVIVGRASQVLLAARRDVLHARVVASLETRVTYVMNREGLGREQAIERIQRKEHDRMHYLQSEFKQHPDNAHLYDLVVNTDVLALNSIVSLLCDALRYKAAQLSTPADALGPGAGLPQYPGQPGDFPLPEPH</sequence>
<dbReference type="eggNOG" id="COG1102">
    <property type="taxonomic scope" value="Bacteria"/>
</dbReference>
<dbReference type="Pfam" id="PF13189">
    <property type="entry name" value="Cytidylate_kin2"/>
    <property type="match status" value="1"/>
</dbReference>
<dbReference type="InParanoid" id="D6U2K9"/>
<keyword evidence="3" id="KW-1185">Reference proteome</keyword>
<evidence type="ECO:0000313" key="2">
    <source>
        <dbReference type="EMBL" id="EFH80973.1"/>
    </source>
</evidence>
<dbReference type="EMBL" id="ADVG01000004">
    <property type="protein sequence ID" value="EFH80973.1"/>
    <property type="molecule type" value="Genomic_DNA"/>
</dbReference>
<proteinExistence type="predicted"/>
<name>D6U2K9_KTERA</name>